<evidence type="ECO:0000313" key="2">
    <source>
        <dbReference type="EMBL" id="NYJ24084.1"/>
    </source>
</evidence>
<comment type="caution">
    <text evidence="2">The sequence shown here is derived from an EMBL/GenBank/DDBJ whole genome shotgun (WGS) entry which is preliminary data.</text>
</comment>
<protein>
    <submittedName>
        <fullName evidence="2">Uncharacterized protein</fullName>
    </submittedName>
</protein>
<gene>
    <name evidence="2" type="ORF">HNR13_002371</name>
</gene>
<keyword evidence="1" id="KW-0812">Transmembrane</keyword>
<keyword evidence="1" id="KW-1133">Transmembrane helix</keyword>
<dbReference type="AlphaFoldDB" id="A0A853CY29"/>
<feature type="transmembrane region" description="Helical" evidence="1">
    <location>
        <begin position="12"/>
        <end position="44"/>
    </location>
</feature>
<reference evidence="2 3" key="1">
    <citation type="submission" date="2020-07" db="EMBL/GenBank/DDBJ databases">
        <title>Sequencing the genomes of 1000 actinobacteria strains.</title>
        <authorList>
            <person name="Klenk H.-P."/>
        </authorList>
    </citation>
    <scope>NUCLEOTIDE SEQUENCE [LARGE SCALE GENOMIC DNA]</scope>
    <source>
        <strain evidence="2 3">DSM 15165</strain>
    </source>
</reference>
<sequence length="92" mass="9498">MDNGFGGMAILLWLSPLIALILVLGTVVIVPPVIAGVLTALASVMLRVVRKPRRAAEPAASQLDPCTRLVTLGRASGEPAEADRPDASAAEV</sequence>
<organism evidence="2 3">
    <name type="scientific">Leifsonia shinshuensis</name>
    <dbReference type="NCBI Taxonomy" id="150026"/>
    <lineage>
        <taxon>Bacteria</taxon>
        <taxon>Bacillati</taxon>
        <taxon>Actinomycetota</taxon>
        <taxon>Actinomycetes</taxon>
        <taxon>Micrococcales</taxon>
        <taxon>Microbacteriaceae</taxon>
        <taxon>Leifsonia</taxon>
    </lineage>
</organism>
<evidence type="ECO:0000313" key="3">
    <source>
        <dbReference type="Proteomes" id="UP000578352"/>
    </source>
</evidence>
<dbReference type="EMBL" id="JACCFL010000001">
    <property type="protein sequence ID" value="NYJ24084.1"/>
    <property type="molecule type" value="Genomic_DNA"/>
</dbReference>
<proteinExistence type="predicted"/>
<dbReference type="Proteomes" id="UP000578352">
    <property type="component" value="Unassembled WGS sequence"/>
</dbReference>
<evidence type="ECO:0000256" key="1">
    <source>
        <dbReference type="SAM" id="Phobius"/>
    </source>
</evidence>
<name>A0A853CY29_9MICO</name>
<dbReference type="RefSeq" id="WP_179605972.1">
    <property type="nucleotide sequence ID" value="NZ_BAABEH010000001.1"/>
</dbReference>
<accession>A0A853CY29</accession>
<keyword evidence="1" id="KW-0472">Membrane</keyword>